<dbReference type="AlphaFoldDB" id="A0A518EKX9"/>
<protein>
    <submittedName>
        <fullName evidence="1">Uncharacterized protein</fullName>
    </submittedName>
</protein>
<proteinExistence type="predicted"/>
<dbReference type="Proteomes" id="UP000320390">
    <property type="component" value="Chromosome"/>
</dbReference>
<keyword evidence="2" id="KW-1185">Reference proteome</keyword>
<evidence type="ECO:0000313" key="1">
    <source>
        <dbReference type="EMBL" id="QDV04746.1"/>
    </source>
</evidence>
<sequence>MAAMTLAASTSCIPGRSTEVHSPLANAEETKTCQAVTRAQFEAAAKGRSHQGSGAHLVFNCPHCVDPMNGQVPEEALIDGPMQV</sequence>
<gene>
    <name evidence="1" type="ORF">Poly30_02390</name>
</gene>
<accession>A0A518EKX9</accession>
<organism evidence="1 2">
    <name type="scientific">Saltatorellus ferox</name>
    <dbReference type="NCBI Taxonomy" id="2528018"/>
    <lineage>
        <taxon>Bacteria</taxon>
        <taxon>Pseudomonadati</taxon>
        <taxon>Planctomycetota</taxon>
        <taxon>Planctomycetia</taxon>
        <taxon>Planctomycetia incertae sedis</taxon>
        <taxon>Saltatorellus</taxon>
    </lineage>
</organism>
<evidence type="ECO:0000313" key="2">
    <source>
        <dbReference type="Proteomes" id="UP000320390"/>
    </source>
</evidence>
<dbReference type="EMBL" id="CP036434">
    <property type="protein sequence ID" value="QDV04746.1"/>
    <property type="molecule type" value="Genomic_DNA"/>
</dbReference>
<name>A0A518EKX9_9BACT</name>
<reference evidence="1 2" key="1">
    <citation type="submission" date="2019-02" db="EMBL/GenBank/DDBJ databases">
        <title>Deep-cultivation of Planctomycetes and their phenomic and genomic characterization uncovers novel biology.</title>
        <authorList>
            <person name="Wiegand S."/>
            <person name="Jogler M."/>
            <person name="Boedeker C."/>
            <person name="Pinto D."/>
            <person name="Vollmers J."/>
            <person name="Rivas-Marin E."/>
            <person name="Kohn T."/>
            <person name="Peeters S.H."/>
            <person name="Heuer A."/>
            <person name="Rast P."/>
            <person name="Oberbeckmann S."/>
            <person name="Bunk B."/>
            <person name="Jeske O."/>
            <person name="Meyerdierks A."/>
            <person name="Storesund J.E."/>
            <person name="Kallscheuer N."/>
            <person name="Luecker S."/>
            <person name="Lage O.M."/>
            <person name="Pohl T."/>
            <person name="Merkel B.J."/>
            <person name="Hornburger P."/>
            <person name="Mueller R.-W."/>
            <person name="Bruemmer F."/>
            <person name="Labrenz M."/>
            <person name="Spormann A.M."/>
            <person name="Op den Camp H."/>
            <person name="Overmann J."/>
            <person name="Amann R."/>
            <person name="Jetten M.S.M."/>
            <person name="Mascher T."/>
            <person name="Medema M.H."/>
            <person name="Devos D.P."/>
            <person name="Kaster A.-K."/>
            <person name="Ovreas L."/>
            <person name="Rohde M."/>
            <person name="Galperin M.Y."/>
            <person name="Jogler C."/>
        </authorList>
    </citation>
    <scope>NUCLEOTIDE SEQUENCE [LARGE SCALE GENOMIC DNA]</scope>
    <source>
        <strain evidence="1 2">Poly30</strain>
    </source>
</reference>